<dbReference type="Proteomes" id="UP001499990">
    <property type="component" value="Unassembled WGS sequence"/>
</dbReference>
<keyword evidence="2" id="KW-1185">Reference proteome</keyword>
<gene>
    <name evidence="1" type="ORF">GCM10020367_30730</name>
</gene>
<organism evidence="1 2">
    <name type="scientific">Streptomyces sannanensis</name>
    <dbReference type="NCBI Taxonomy" id="285536"/>
    <lineage>
        <taxon>Bacteria</taxon>
        <taxon>Bacillati</taxon>
        <taxon>Actinomycetota</taxon>
        <taxon>Actinomycetes</taxon>
        <taxon>Kitasatosporales</taxon>
        <taxon>Streptomycetaceae</taxon>
        <taxon>Streptomyces</taxon>
    </lineage>
</organism>
<protein>
    <submittedName>
        <fullName evidence="1">Uncharacterized protein</fullName>
    </submittedName>
</protein>
<sequence>MADRTAAHLSNDHVCAVPAAATTVVPPADDFIKRWVHDNHWLSPERRKLLGRWVDDPTPREEVAEQLGTSLGELLRSFNNTAPISPPIGFRYRSVGFAVTAMAGTCDDIADGRYPQFGTPVTLRCYLTDTSLLPQGMFEAADWNFMDAGRPGFLGYAYGVRSGETLYLAGVQSDIAVRYSYLFQGRGGETEIRVGDEVQARGTEDPAALYGQYVSALRRTFQRYWIQVMLGAVTAWAETEQELTELGLLEFPLTAEEGTQGHVVQRVYRELPDRLESTSRCVRVADRCHPYTVALFDEVTRYLGDRWKPDRR</sequence>
<name>A0ABP6SBU0_9ACTN</name>
<reference evidence="2" key="1">
    <citation type="journal article" date="2019" name="Int. J. Syst. Evol. Microbiol.">
        <title>The Global Catalogue of Microorganisms (GCM) 10K type strain sequencing project: providing services to taxonomists for standard genome sequencing and annotation.</title>
        <authorList>
            <consortium name="The Broad Institute Genomics Platform"/>
            <consortium name="The Broad Institute Genome Sequencing Center for Infectious Disease"/>
            <person name="Wu L."/>
            <person name="Ma J."/>
        </authorList>
    </citation>
    <scope>NUCLEOTIDE SEQUENCE [LARGE SCALE GENOMIC DNA]</scope>
    <source>
        <strain evidence="2">JCM 9651</strain>
    </source>
</reference>
<evidence type="ECO:0000313" key="1">
    <source>
        <dbReference type="EMBL" id="GAA3372898.1"/>
    </source>
</evidence>
<proteinExistence type="predicted"/>
<evidence type="ECO:0000313" key="2">
    <source>
        <dbReference type="Proteomes" id="UP001499990"/>
    </source>
</evidence>
<comment type="caution">
    <text evidence="1">The sequence shown here is derived from an EMBL/GenBank/DDBJ whole genome shotgun (WGS) entry which is preliminary data.</text>
</comment>
<accession>A0ABP6SBU0</accession>
<dbReference type="EMBL" id="BAAAYL010000001">
    <property type="protein sequence ID" value="GAA3372898.1"/>
    <property type="molecule type" value="Genomic_DNA"/>
</dbReference>